<dbReference type="InterPro" id="IPR012839">
    <property type="entry name" value="Organic_radical_activase"/>
</dbReference>
<evidence type="ECO:0000256" key="1">
    <source>
        <dbReference type="ARBA" id="ARBA00001966"/>
    </source>
</evidence>
<dbReference type="NCBIfam" id="TIGR02494">
    <property type="entry name" value="PFLE_PFLC"/>
    <property type="match status" value="1"/>
</dbReference>
<sequence length="298" mass="33795">MCKGMVFNIQKYSIHDGPGIRTTVFLKGCPLRCRWCSNPESQLTQVQLFHDAARCIQDGACIRTCPQQALQLIDKRISINEQLCTGCLRCTTVCNAKALYAQGEFKEVSKVVSYCLQDREFYEESQGGVTLSGGEALLQPEFTKALALQLKQEGIHIAVETTGHVPSAVFQQLSPLFDLLLFDIKHYDREQHYLGTGVYNDQILENLSWAIQKKLCILPRIPVIPGFNASLQDAKGLAALLSSLAITRVQLLPFHQLGEKKYDMLDRNYEMKHKKALYPEDLKEYQQIFHKQGIDCFF</sequence>
<evidence type="ECO:0000256" key="2">
    <source>
        <dbReference type="ARBA" id="ARBA00009777"/>
    </source>
</evidence>
<feature type="domain" description="4Fe-4S ferredoxin-type" evidence="10">
    <location>
        <begin position="46"/>
        <end position="74"/>
    </location>
</feature>
<dbReference type="InterPro" id="IPR013785">
    <property type="entry name" value="Aldolase_TIM"/>
</dbReference>
<dbReference type="OrthoDB" id="9782387at2"/>
<keyword evidence="5" id="KW-0479">Metal-binding</keyword>
<evidence type="ECO:0000259" key="11">
    <source>
        <dbReference type="PROSITE" id="PS51918"/>
    </source>
</evidence>
<comment type="catalytic activity">
    <reaction evidence="9">
        <text>glycyl-[protein] + reduced [flavodoxin] + S-adenosyl-L-methionine = glycin-2-yl radical-[protein] + semiquinone [flavodoxin] + 5'-deoxyadenosine + L-methionine + H(+)</text>
        <dbReference type="Rhea" id="RHEA:61976"/>
        <dbReference type="Rhea" id="RHEA-COMP:10622"/>
        <dbReference type="Rhea" id="RHEA-COMP:14480"/>
        <dbReference type="Rhea" id="RHEA-COMP:15993"/>
        <dbReference type="Rhea" id="RHEA-COMP:15994"/>
        <dbReference type="ChEBI" id="CHEBI:15378"/>
        <dbReference type="ChEBI" id="CHEBI:17319"/>
        <dbReference type="ChEBI" id="CHEBI:29947"/>
        <dbReference type="ChEBI" id="CHEBI:32722"/>
        <dbReference type="ChEBI" id="CHEBI:57618"/>
        <dbReference type="ChEBI" id="CHEBI:57844"/>
        <dbReference type="ChEBI" id="CHEBI:59789"/>
        <dbReference type="ChEBI" id="CHEBI:140311"/>
    </reaction>
</comment>
<reference evidence="12 13" key="1">
    <citation type="submission" date="2018-08" db="EMBL/GenBank/DDBJ databases">
        <title>A genome reference for cultivated species of the human gut microbiota.</title>
        <authorList>
            <person name="Zou Y."/>
            <person name="Xue W."/>
            <person name="Luo G."/>
        </authorList>
    </citation>
    <scope>NUCLEOTIDE SEQUENCE [LARGE SCALE GENOMIC DNA]</scope>
    <source>
        <strain evidence="12 13">OF01-2LB</strain>
    </source>
</reference>
<evidence type="ECO:0000256" key="5">
    <source>
        <dbReference type="ARBA" id="ARBA00022723"/>
    </source>
</evidence>
<feature type="domain" description="Radical SAM core" evidence="11">
    <location>
        <begin position="15"/>
        <end position="295"/>
    </location>
</feature>
<keyword evidence="8" id="KW-0411">Iron-sulfur</keyword>
<dbReference type="SUPFAM" id="SSF102114">
    <property type="entry name" value="Radical SAM enzymes"/>
    <property type="match status" value="1"/>
</dbReference>
<keyword evidence="3" id="KW-0004">4Fe-4S</keyword>
<name>A0A3E2W4A3_CLOIN</name>
<dbReference type="SFLD" id="SFLDG01066">
    <property type="entry name" value="organic_radical-activating_enz"/>
    <property type="match status" value="1"/>
</dbReference>
<dbReference type="InterPro" id="IPR058240">
    <property type="entry name" value="rSAM_sf"/>
</dbReference>
<dbReference type="SFLD" id="SFLDG01118">
    <property type="entry name" value="activating_enzymes__group_2"/>
    <property type="match status" value="1"/>
</dbReference>
<dbReference type="Proteomes" id="UP000260025">
    <property type="component" value="Unassembled WGS sequence"/>
</dbReference>
<evidence type="ECO:0000313" key="12">
    <source>
        <dbReference type="EMBL" id="RGC18662.1"/>
    </source>
</evidence>
<protein>
    <submittedName>
        <fullName evidence="12">Glycyl-radical enzyme activating protein</fullName>
    </submittedName>
</protein>
<dbReference type="GO" id="GO:0016491">
    <property type="term" value="F:oxidoreductase activity"/>
    <property type="evidence" value="ECO:0007669"/>
    <property type="project" value="UniProtKB-KW"/>
</dbReference>
<evidence type="ECO:0000313" key="13">
    <source>
        <dbReference type="Proteomes" id="UP000260025"/>
    </source>
</evidence>
<dbReference type="AlphaFoldDB" id="A0A3E2W4A3"/>
<evidence type="ECO:0000256" key="9">
    <source>
        <dbReference type="ARBA" id="ARBA00047365"/>
    </source>
</evidence>
<evidence type="ECO:0000256" key="4">
    <source>
        <dbReference type="ARBA" id="ARBA00022691"/>
    </source>
</evidence>
<dbReference type="PIRSF" id="PIRSF000371">
    <property type="entry name" value="PFL_act_enz"/>
    <property type="match status" value="1"/>
</dbReference>
<dbReference type="InterPro" id="IPR017896">
    <property type="entry name" value="4Fe4S_Fe-S-bd"/>
</dbReference>
<dbReference type="InterPro" id="IPR001989">
    <property type="entry name" value="Radical_activat_CS"/>
</dbReference>
<comment type="similarity">
    <text evidence="2">Belongs to the organic radical-activating enzymes family.</text>
</comment>
<dbReference type="Pfam" id="PF13353">
    <property type="entry name" value="Fer4_12"/>
    <property type="match status" value="1"/>
</dbReference>
<evidence type="ECO:0000256" key="7">
    <source>
        <dbReference type="ARBA" id="ARBA00023004"/>
    </source>
</evidence>
<dbReference type="Gene3D" id="3.30.70.20">
    <property type="match status" value="1"/>
</dbReference>
<dbReference type="InterPro" id="IPR040074">
    <property type="entry name" value="BssD/PflA/YjjW"/>
</dbReference>
<evidence type="ECO:0000256" key="3">
    <source>
        <dbReference type="ARBA" id="ARBA00022485"/>
    </source>
</evidence>
<dbReference type="RefSeq" id="WP_117441902.1">
    <property type="nucleotide sequence ID" value="NZ_JAKNHC010000024.1"/>
</dbReference>
<dbReference type="CDD" id="cd01335">
    <property type="entry name" value="Radical_SAM"/>
    <property type="match status" value="1"/>
</dbReference>
<proteinExistence type="inferred from homology"/>
<dbReference type="Pfam" id="PF13237">
    <property type="entry name" value="Fer4_10"/>
    <property type="match status" value="1"/>
</dbReference>
<keyword evidence="7" id="KW-0408">Iron</keyword>
<dbReference type="EMBL" id="QVEV01000002">
    <property type="protein sequence ID" value="RGC18662.1"/>
    <property type="molecule type" value="Genomic_DNA"/>
</dbReference>
<dbReference type="PANTHER" id="PTHR30352:SF4">
    <property type="entry name" value="PYRUVATE FORMATE-LYASE 2-ACTIVATING ENZYME"/>
    <property type="match status" value="1"/>
</dbReference>
<dbReference type="Pfam" id="PF04055">
    <property type="entry name" value="Radical_SAM"/>
    <property type="match status" value="1"/>
</dbReference>
<dbReference type="InterPro" id="IPR007197">
    <property type="entry name" value="rSAM"/>
</dbReference>
<dbReference type="PANTHER" id="PTHR30352">
    <property type="entry name" value="PYRUVATE FORMATE-LYASE-ACTIVATING ENZYME"/>
    <property type="match status" value="1"/>
</dbReference>
<organism evidence="12 13">
    <name type="scientific">Clostridium innocuum</name>
    <dbReference type="NCBI Taxonomy" id="1522"/>
    <lineage>
        <taxon>Bacteria</taxon>
        <taxon>Bacillati</taxon>
        <taxon>Bacillota</taxon>
        <taxon>Clostridia</taxon>
        <taxon>Eubacteriales</taxon>
        <taxon>Clostridiaceae</taxon>
        <taxon>Clostridium</taxon>
    </lineage>
</organism>
<dbReference type="GO" id="GO:0051539">
    <property type="term" value="F:4 iron, 4 sulfur cluster binding"/>
    <property type="evidence" value="ECO:0007669"/>
    <property type="project" value="UniProtKB-KW"/>
</dbReference>
<dbReference type="PROSITE" id="PS51918">
    <property type="entry name" value="RADICAL_SAM"/>
    <property type="match status" value="1"/>
</dbReference>
<feature type="domain" description="4Fe-4S ferredoxin-type" evidence="10">
    <location>
        <begin position="75"/>
        <end position="104"/>
    </location>
</feature>
<gene>
    <name evidence="12" type="ORF">DXA38_02910</name>
</gene>
<dbReference type="PROSITE" id="PS51379">
    <property type="entry name" value="4FE4S_FER_2"/>
    <property type="match status" value="2"/>
</dbReference>
<comment type="caution">
    <text evidence="12">The sequence shown here is derived from an EMBL/GenBank/DDBJ whole genome shotgun (WGS) entry which is preliminary data.</text>
</comment>
<evidence type="ECO:0000256" key="8">
    <source>
        <dbReference type="ARBA" id="ARBA00023014"/>
    </source>
</evidence>
<keyword evidence="6" id="KW-0560">Oxidoreductase</keyword>
<dbReference type="PROSITE" id="PS01087">
    <property type="entry name" value="RADICAL_ACTIVATING"/>
    <property type="match status" value="1"/>
</dbReference>
<dbReference type="InterPro" id="IPR034457">
    <property type="entry name" value="Organic_radical-activating"/>
</dbReference>
<dbReference type="SUPFAM" id="SSF54862">
    <property type="entry name" value="4Fe-4S ferredoxins"/>
    <property type="match status" value="1"/>
</dbReference>
<evidence type="ECO:0000259" key="10">
    <source>
        <dbReference type="PROSITE" id="PS51379"/>
    </source>
</evidence>
<evidence type="ECO:0000256" key="6">
    <source>
        <dbReference type="ARBA" id="ARBA00023002"/>
    </source>
</evidence>
<dbReference type="SFLD" id="SFLDS00029">
    <property type="entry name" value="Radical_SAM"/>
    <property type="match status" value="1"/>
</dbReference>
<dbReference type="Gene3D" id="3.20.20.70">
    <property type="entry name" value="Aldolase class I"/>
    <property type="match status" value="1"/>
</dbReference>
<keyword evidence="4" id="KW-0949">S-adenosyl-L-methionine</keyword>
<accession>A0A3E2W4A3</accession>
<dbReference type="GO" id="GO:0046872">
    <property type="term" value="F:metal ion binding"/>
    <property type="evidence" value="ECO:0007669"/>
    <property type="project" value="UniProtKB-KW"/>
</dbReference>
<comment type="cofactor">
    <cofactor evidence="1">
        <name>[4Fe-4S] cluster</name>
        <dbReference type="ChEBI" id="CHEBI:49883"/>
    </cofactor>
</comment>